<dbReference type="EMBL" id="KN837170">
    <property type="protein sequence ID" value="KIJ37238.1"/>
    <property type="molecule type" value="Genomic_DNA"/>
</dbReference>
<organism evidence="1 2">
    <name type="scientific">Sphaerobolus stellatus (strain SS14)</name>
    <dbReference type="NCBI Taxonomy" id="990650"/>
    <lineage>
        <taxon>Eukaryota</taxon>
        <taxon>Fungi</taxon>
        <taxon>Dikarya</taxon>
        <taxon>Basidiomycota</taxon>
        <taxon>Agaricomycotina</taxon>
        <taxon>Agaricomycetes</taxon>
        <taxon>Phallomycetidae</taxon>
        <taxon>Geastrales</taxon>
        <taxon>Sphaerobolaceae</taxon>
        <taxon>Sphaerobolus</taxon>
    </lineage>
</organism>
<dbReference type="HOGENOM" id="CLU_175215_0_0_1"/>
<sequence>QMYALKCEDELEVESHMEKLMSLKERLSSMNDKLDDSEYVIIILGSLPDSYRGVGQSLSAAARITGKPLTAQTVIDAVLHEYHC</sequence>
<name>A0A0C9U301_SPHS4</name>
<feature type="non-terminal residue" evidence="1">
    <location>
        <position position="84"/>
    </location>
</feature>
<accession>A0A0C9U301</accession>
<evidence type="ECO:0000313" key="2">
    <source>
        <dbReference type="Proteomes" id="UP000054279"/>
    </source>
</evidence>
<dbReference type="AlphaFoldDB" id="A0A0C9U301"/>
<keyword evidence="2" id="KW-1185">Reference proteome</keyword>
<protein>
    <submittedName>
        <fullName evidence="1">Uncharacterized protein</fullName>
    </submittedName>
</protein>
<evidence type="ECO:0000313" key="1">
    <source>
        <dbReference type="EMBL" id="KIJ37238.1"/>
    </source>
</evidence>
<dbReference type="Proteomes" id="UP000054279">
    <property type="component" value="Unassembled WGS sequence"/>
</dbReference>
<gene>
    <name evidence="1" type="ORF">M422DRAFT_92686</name>
</gene>
<dbReference type="Pfam" id="PF14223">
    <property type="entry name" value="Retrotran_gag_2"/>
    <property type="match status" value="1"/>
</dbReference>
<reference evidence="1 2" key="1">
    <citation type="submission" date="2014-06" db="EMBL/GenBank/DDBJ databases">
        <title>Evolutionary Origins and Diversification of the Mycorrhizal Mutualists.</title>
        <authorList>
            <consortium name="DOE Joint Genome Institute"/>
            <consortium name="Mycorrhizal Genomics Consortium"/>
            <person name="Kohler A."/>
            <person name="Kuo A."/>
            <person name="Nagy L.G."/>
            <person name="Floudas D."/>
            <person name="Copeland A."/>
            <person name="Barry K.W."/>
            <person name="Cichocki N."/>
            <person name="Veneault-Fourrey C."/>
            <person name="LaButti K."/>
            <person name="Lindquist E.A."/>
            <person name="Lipzen A."/>
            <person name="Lundell T."/>
            <person name="Morin E."/>
            <person name="Murat C."/>
            <person name="Riley R."/>
            <person name="Ohm R."/>
            <person name="Sun H."/>
            <person name="Tunlid A."/>
            <person name="Henrissat B."/>
            <person name="Grigoriev I.V."/>
            <person name="Hibbett D.S."/>
            <person name="Martin F."/>
        </authorList>
    </citation>
    <scope>NUCLEOTIDE SEQUENCE [LARGE SCALE GENOMIC DNA]</scope>
    <source>
        <strain evidence="1 2">SS14</strain>
    </source>
</reference>
<dbReference type="OrthoDB" id="2651116at2759"/>
<feature type="non-terminal residue" evidence="1">
    <location>
        <position position="1"/>
    </location>
</feature>
<proteinExistence type="predicted"/>